<sequence length="351" mass="37497">MAAPTTPPIFDGHNDVLSKLAATHPCDAVASFRANAHQAIDLRRARLGGFAGGFFAVWVPSPSLSLDQPTSGAEFNIPLPPEVRQVDALPAAMKQVAILLDLERAGCLAIATSVAAIEEAMTVGRLAAALHIEGAEAIDADLDVLDVLHAAGLRSLGPVWSRPNRFGHGVPFRFPSTPDTGPGLTGDGKRLVDRCNALGIMVDLSHITEQGFWDVAARTTKPLVATHSNAHALCPTARNLTDRQLDAIAESHGMVGVNFATAFLREDGRMAADVPMETILAHFDHLIGRLGEDGVGLGSDYDGALVPRELTGVEGLTTLRQAMLDHGYGEELMEKLCYRNWLRVLRKTWGG</sequence>
<dbReference type="InterPro" id="IPR032466">
    <property type="entry name" value="Metal_Hydrolase"/>
</dbReference>
<dbReference type="EMBL" id="JAEKJA010000001">
    <property type="protein sequence ID" value="MBJ3774091.1"/>
    <property type="molecule type" value="Genomic_DNA"/>
</dbReference>
<proteinExistence type="predicted"/>
<keyword evidence="2" id="KW-1185">Reference proteome</keyword>
<dbReference type="InterPro" id="IPR008257">
    <property type="entry name" value="Pept_M19"/>
</dbReference>
<comment type="caution">
    <text evidence="1">The sequence shown here is derived from an EMBL/GenBank/DDBJ whole genome shotgun (WGS) entry which is preliminary data.</text>
</comment>
<dbReference type="SUPFAM" id="SSF51556">
    <property type="entry name" value="Metallo-dependent hydrolases"/>
    <property type="match status" value="1"/>
</dbReference>
<dbReference type="PANTHER" id="PTHR10443">
    <property type="entry name" value="MICROSOMAL DIPEPTIDASE"/>
    <property type="match status" value="1"/>
</dbReference>
<dbReference type="CDD" id="cd01301">
    <property type="entry name" value="rDP_like"/>
    <property type="match status" value="1"/>
</dbReference>
<dbReference type="RefSeq" id="WP_198879996.1">
    <property type="nucleotide sequence ID" value="NZ_JAEKJA010000001.1"/>
</dbReference>
<protein>
    <submittedName>
        <fullName evidence="1">Dipeptidase</fullName>
    </submittedName>
</protein>
<organism evidence="1 2">
    <name type="scientific">Acuticoccus mangrovi</name>
    <dbReference type="NCBI Taxonomy" id="2796142"/>
    <lineage>
        <taxon>Bacteria</taxon>
        <taxon>Pseudomonadati</taxon>
        <taxon>Pseudomonadota</taxon>
        <taxon>Alphaproteobacteria</taxon>
        <taxon>Hyphomicrobiales</taxon>
        <taxon>Amorphaceae</taxon>
        <taxon>Acuticoccus</taxon>
    </lineage>
</organism>
<dbReference type="Gene3D" id="3.20.20.140">
    <property type="entry name" value="Metal-dependent hydrolases"/>
    <property type="match status" value="1"/>
</dbReference>
<evidence type="ECO:0000313" key="1">
    <source>
        <dbReference type="EMBL" id="MBJ3774091.1"/>
    </source>
</evidence>
<dbReference type="Proteomes" id="UP000609531">
    <property type="component" value="Unassembled WGS sequence"/>
</dbReference>
<gene>
    <name evidence="1" type="ORF">JCR33_00215</name>
</gene>
<reference evidence="1" key="1">
    <citation type="submission" date="2020-12" db="EMBL/GenBank/DDBJ databases">
        <title>Bacterial taxonomy.</title>
        <authorList>
            <person name="Pan X."/>
        </authorList>
    </citation>
    <scope>NUCLEOTIDE SEQUENCE</scope>
    <source>
        <strain evidence="1">B2012</strain>
    </source>
</reference>
<evidence type="ECO:0000313" key="2">
    <source>
        <dbReference type="Proteomes" id="UP000609531"/>
    </source>
</evidence>
<dbReference type="PROSITE" id="PS51365">
    <property type="entry name" value="RENAL_DIPEPTIDASE_2"/>
    <property type="match status" value="1"/>
</dbReference>
<dbReference type="AlphaFoldDB" id="A0A934IFK4"/>
<dbReference type="GO" id="GO:0006508">
    <property type="term" value="P:proteolysis"/>
    <property type="evidence" value="ECO:0007669"/>
    <property type="project" value="InterPro"/>
</dbReference>
<accession>A0A934IFK4</accession>
<dbReference type="Pfam" id="PF01244">
    <property type="entry name" value="Peptidase_M19"/>
    <property type="match status" value="1"/>
</dbReference>
<dbReference type="GO" id="GO:0070573">
    <property type="term" value="F:metallodipeptidase activity"/>
    <property type="evidence" value="ECO:0007669"/>
    <property type="project" value="InterPro"/>
</dbReference>
<name>A0A934IFK4_9HYPH</name>
<dbReference type="PANTHER" id="PTHR10443:SF12">
    <property type="entry name" value="DIPEPTIDASE"/>
    <property type="match status" value="1"/>
</dbReference>